<evidence type="ECO:0000313" key="2">
    <source>
        <dbReference type="Proteomes" id="UP000031829"/>
    </source>
</evidence>
<evidence type="ECO:0000313" key="1">
    <source>
        <dbReference type="EMBL" id="AJI23062.1"/>
    </source>
</evidence>
<dbReference type="HOGENOM" id="CLU_893259_0_0_9"/>
<dbReference type="EMBL" id="CP009920">
    <property type="protein sequence ID" value="AJI23062.1"/>
    <property type="molecule type" value="Genomic_DNA"/>
</dbReference>
<gene>
    <name evidence="1" type="ORF">BG04_4575</name>
</gene>
<dbReference type="KEGG" id="bmeg:BG04_4575"/>
<name>A0A0B6APM4_PRIM2</name>
<protein>
    <submittedName>
        <fullName evidence="1">Uncharacterized protein</fullName>
    </submittedName>
</protein>
<dbReference type="Proteomes" id="UP000031829">
    <property type="component" value="Chromosome"/>
</dbReference>
<dbReference type="RefSeq" id="WP_034652326.1">
    <property type="nucleotide sequence ID" value="NZ_BCVB01000004.1"/>
</dbReference>
<dbReference type="GeneID" id="93642572"/>
<proteinExistence type="predicted"/>
<organism evidence="1 2">
    <name type="scientific">Priestia megaterium (strain ATCC 14581 / DSM 32 / CCUG 1817 / JCM 2506 / NBRC 15308 / NCIMB 9376 / NCTC 10342 / NRRL B-14308 / VKM B-512 / Ford 19)</name>
    <name type="common">Bacillus megaterium</name>
    <dbReference type="NCBI Taxonomy" id="1348623"/>
    <lineage>
        <taxon>Bacteria</taxon>
        <taxon>Bacillati</taxon>
        <taxon>Bacillota</taxon>
        <taxon>Bacilli</taxon>
        <taxon>Bacillales</taxon>
        <taxon>Bacillaceae</taxon>
        <taxon>Priestia</taxon>
    </lineage>
</organism>
<accession>A0A0B6APM4</accession>
<dbReference type="AlphaFoldDB" id="A0A0B6APM4"/>
<sequence>MNSLQFQKVVARDRVIHEVEKLDVECKKNDSMDTIFKILMEENSKVAEEIFEEYKLAGKTSLNVFEVTDYPQHLNSKKSLTAHIQKKLGIQTKVLDVKLNPQLTPEPQIYHVEEIEEGLRIIWVSGEEKTYENYYEYTTIVRPKYVVSIIRLGSPVFIEVRAGYTDSLAYFNLFKILLSSDNRPLDINHLPLTKVTEKEAEEIAEKLKAGLLEGEHLGSNGIGKYSISADRDTKDLRQVDEYTQNYSGKKYLAQTLNVYYEDMDSGYKTYVKFRLSMNGGFQFKTKVSEKIIKRIFDVFTEVRYKQQASGE</sequence>
<reference evidence="1 2" key="1">
    <citation type="journal article" date="2015" name="Genome Announc.">
        <title>Complete genome sequences for 35 biothreat assay-relevant bacillus species.</title>
        <authorList>
            <person name="Johnson S.L."/>
            <person name="Daligault H.E."/>
            <person name="Davenport K.W."/>
            <person name="Jaissle J."/>
            <person name="Frey K.G."/>
            <person name="Ladner J.T."/>
            <person name="Broomall S.M."/>
            <person name="Bishop-Lilly K.A."/>
            <person name="Bruce D.C."/>
            <person name="Gibbons H.S."/>
            <person name="Coyne S.R."/>
            <person name="Lo C.C."/>
            <person name="Meincke L."/>
            <person name="Munk A.C."/>
            <person name="Koroleva G.I."/>
            <person name="Rosenzweig C.N."/>
            <person name="Palacios G.F."/>
            <person name="Redden C.L."/>
            <person name="Minogue T.D."/>
            <person name="Chain P.S."/>
        </authorList>
    </citation>
    <scope>NUCLEOTIDE SEQUENCE [LARGE SCALE GENOMIC DNA]</scope>
    <source>
        <strain evidence="2">ATCC 14581 / DSM 32 / JCM 2506 / NBRC 15308 / NCIMB 9376 / NCTC 10342 / NRRL B-14308 / VKM B-512</strain>
    </source>
</reference>